<organism evidence="2 3">
    <name type="scientific">Stackebrandtia albiflava</name>
    <dbReference type="NCBI Taxonomy" id="406432"/>
    <lineage>
        <taxon>Bacteria</taxon>
        <taxon>Bacillati</taxon>
        <taxon>Actinomycetota</taxon>
        <taxon>Actinomycetes</taxon>
        <taxon>Glycomycetales</taxon>
        <taxon>Glycomycetaceae</taxon>
        <taxon>Stackebrandtia</taxon>
    </lineage>
</organism>
<dbReference type="AlphaFoldDB" id="A0A562VE14"/>
<dbReference type="GO" id="GO:0016787">
    <property type="term" value="F:hydrolase activity"/>
    <property type="evidence" value="ECO:0007669"/>
    <property type="project" value="UniProtKB-KW"/>
</dbReference>
<dbReference type="Proteomes" id="UP000321617">
    <property type="component" value="Unassembled WGS sequence"/>
</dbReference>
<sequence>MVVMEPDLLGEQYRRSTIPLGADDEGEVVATLVSRVDAPVDGPAVLYVHGFSDYFFHPHVADFFVERGFGFYAVDLRKAGRSLRPHQTPHFVRHIPEYFADLDAATTAVRDRGHDSVILYGHSTGGLTGTLWTHRMRRHPWLTGLILNSPFFAMNIDRLGYLVTSPPLDIAGLFAPKHALPGGGPGINVQSLHRDHYGEWDFDMTWKPLEGTPVRLGWLRAVDRAQKLVRRGLNVGVPVLVAAATESYSQTGWDESAHTADAVLNADGIVAAADRIGDDVEVVRIRGGRHDLALSQLPARKLFFAEMDAWLSRHGLMPSR</sequence>
<dbReference type="InterPro" id="IPR029058">
    <property type="entry name" value="AB_hydrolase_fold"/>
</dbReference>
<comment type="caution">
    <text evidence="2">The sequence shown here is derived from an EMBL/GenBank/DDBJ whole genome shotgun (WGS) entry which is preliminary data.</text>
</comment>
<name>A0A562VE14_9ACTN</name>
<evidence type="ECO:0000313" key="2">
    <source>
        <dbReference type="EMBL" id="TWJ16105.1"/>
    </source>
</evidence>
<dbReference type="SUPFAM" id="SSF53474">
    <property type="entry name" value="alpha/beta-Hydrolases"/>
    <property type="match status" value="1"/>
</dbReference>
<protein>
    <submittedName>
        <fullName evidence="2">Alpha-beta hydrolase superfamily lysophospholipase</fullName>
    </submittedName>
</protein>
<evidence type="ECO:0000313" key="3">
    <source>
        <dbReference type="Proteomes" id="UP000321617"/>
    </source>
</evidence>
<reference evidence="2 3" key="1">
    <citation type="journal article" date="2013" name="Stand. Genomic Sci.">
        <title>Genomic Encyclopedia of Type Strains, Phase I: The one thousand microbial genomes (KMG-I) project.</title>
        <authorList>
            <person name="Kyrpides N.C."/>
            <person name="Woyke T."/>
            <person name="Eisen J.A."/>
            <person name="Garrity G."/>
            <person name="Lilburn T.G."/>
            <person name="Beck B.J."/>
            <person name="Whitman W.B."/>
            <person name="Hugenholtz P."/>
            <person name="Klenk H.P."/>
        </authorList>
    </citation>
    <scope>NUCLEOTIDE SEQUENCE [LARGE SCALE GENOMIC DNA]</scope>
    <source>
        <strain evidence="2 3">DSM 45044</strain>
    </source>
</reference>
<keyword evidence="2" id="KW-0378">Hydrolase</keyword>
<gene>
    <name evidence="2" type="ORF">LX16_1829</name>
</gene>
<dbReference type="Gene3D" id="3.40.50.1820">
    <property type="entry name" value="alpha/beta hydrolase"/>
    <property type="match status" value="1"/>
</dbReference>
<dbReference type="Pfam" id="PF12146">
    <property type="entry name" value="Hydrolase_4"/>
    <property type="match status" value="1"/>
</dbReference>
<accession>A0A562VE14</accession>
<dbReference type="PANTHER" id="PTHR11614">
    <property type="entry name" value="PHOSPHOLIPASE-RELATED"/>
    <property type="match status" value="1"/>
</dbReference>
<dbReference type="InterPro" id="IPR022742">
    <property type="entry name" value="Hydrolase_4"/>
</dbReference>
<proteinExistence type="predicted"/>
<evidence type="ECO:0000259" key="1">
    <source>
        <dbReference type="Pfam" id="PF12146"/>
    </source>
</evidence>
<feature type="domain" description="Serine aminopeptidase S33" evidence="1">
    <location>
        <begin position="44"/>
        <end position="246"/>
    </location>
</feature>
<dbReference type="InterPro" id="IPR051044">
    <property type="entry name" value="MAG_DAG_Lipase"/>
</dbReference>
<keyword evidence="3" id="KW-1185">Reference proteome</keyword>
<dbReference type="EMBL" id="VLLL01000005">
    <property type="protein sequence ID" value="TWJ16105.1"/>
    <property type="molecule type" value="Genomic_DNA"/>
</dbReference>